<accession>A0A7J7TDG1</accession>
<dbReference type="AlphaFoldDB" id="A0A7J7TDG1"/>
<evidence type="ECO:0000313" key="2">
    <source>
        <dbReference type="EMBL" id="KAF6298437.1"/>
    </source>
</evidence>
<reference evidence="2 3" key="1">
    <citation type="journal article" date="2020" name="Nature">
        <title>Six reference-quality genomes reveal evolution of bat adaptations.</title>
        <authorList>
            <person name="Jebb D."/>
            <person name="Huang Z."/>
            <person name="Pippel M."/>
            <person name="Hughes G.M."/>
            <person name="Lavrichenko K."/>
            <person name="Devanna P."/>
            <person name="Winkler S."/>
            <person name="Jermiin L.S."/>
            <person name="Skirmuntt E.C."/>
            <person name="Katzourakis A."/>
            <person name="Burkitt-Gray L."/>
            <person name="Ray D.A."/>
            <person name="Sullivan K.A.M."/>
            <person name="Roscito J.G."/>
            <person name="Kirilenko B.M."/>
            <person name="Davalos L.M."/>
            <person name="Corthals A.P."/>
            <person name="Power M.L."/>
            <person name="Jones G."/>
            <person name="Ransome R.D."/>
            <person name="Dechmann D.K.N."/>
            <person name="Locatelli A.G."/>
            <person name="Puechmaille S.J."/>
            <person name="Fedrigo O."/>
            <person name="Jarvis E.D."/>
            <person name="Hiller M."/>
            <person name="Vernes S.C."/>
            <person name="Myers E.W."/>
            <person name="Teeling E.C."/>
        </authorList>
    </citation>
    <scope>NUCLEOTIDE SEQUENCE [LARGE SCALE GENOMIC DNA]</scope>
    <source>
        <strain evidence="2">MRhiFer1</strain>
        <tissue evidence="2">Lung</tissue>
    </source>
</reference>
<feature type="region of interest" description="Disordered" evidence="1">
    <location>
        <begin position="31"/>
        <end position="124"/>
    </location>
</feature>
<organism evidence="2 3">
    <name type="scientific">Rhinolophus ferrumequinum</name>
    <name type="common">Greater horseshoe bat</name>
    <dbReference type="NCBI Taxonomy" id="59479"/>
    <lineage>
        <taxon>Eukaryota</taxon>
        <taxon>Metazoa</taxon>
        <taxon>Chordata</taxon>
        <taxon>Craniata</taxon>
        <taxon>Vertebrata</taxon>
        <taxon>Euteleostomi</taxon>
        <taxon>Mammalia</taxon>
        <taxon>Eutheria</taxon>
        <taxon>Laurasiatheria</taxon>
        <taxon>Chiroptera</taxon>
        <taxon>Yinpterochiroptera</taxon>
        <taxon>Rhinolophoidea</taxon>
        <taxon>Rhinolophidae</taxon>
        <taxon>Rhinolophinae</taxon>
        <taxon>Rhinolophus</taxon>
    </lineage>
</organism>
<dbReference type="EMBL" id="JACAGC010000020">
    <property type="protein sequence ID" value="KAF6298437.1"/>
    <property type="molecule type" value="Genomic_DNA"/>
</dbReference>
<feature type="compositionally biased region" description="Basic and acidic residues" evidence="1">
    <location>
        <begin position="39"/>
        <end position="80"/>
    </location>
</feature>
<dbReference type="Proteomes" id="UP000585614">
    <property type="component" value="Unassembled WGS sequence"/>
</dbReference>
<gene>
    <name evidence="2" type="ORF">mRhiFer1_004337</name>
</gene>
<evidence type="ECO:0000256" key="1">
    <source>
        <dbReference type="SAM" id="MobiDB-lite"/>
    </source>
</evidence>
<protein>
    <submittedName>
        <fullName evidence="2">EF-hand calcium binding domain 5</fullName>
    </submittedName>
</protein>
<sequence length="124" mass="14014">MNVRHKCPSDVNDLAPVIKQRQMLRDLVEESMPSLQKKATIELFKDMSESASEEEPKPAQENGNEHKDNKQEATEVKEPIESSQNPPDSSALDTSNHVAKEATNEIKPPGREPAFPLYNRIENY</sequence>
<proteinExistence type="predicted"/>
<feature type="compositionally biased region" description="Basic and acidic residues" evidence="1">
    <location>
        <begin position="98"/>
        <end position="110"/>
    </location>
</feature>
<evidence type="ECO:0000313" key="3">
    <source>
        <dbReference type="Proteomes" id="UP000585614"/>
    </source>
</evidence>
<feature type="compositionally biased region" description="Polar residues" evidence="1">
    <location>
        <begin position="81"/>
        <end position="97"/>
    </location>
</feature>
<comment type="caution">
    <text evidence="2">The sequence shown here is derived from an EMBL/GenBank/DDBJ whole genome shotgun (WGS) entry which is preliminary data.</text>
</comment>
<name>A0A7J7TDG1_RHIFE</name>